<evidence type="ECO:0000256" key="1">
    <source>
        <dbReference type="SAM" id="Phobius"/>
    </source>
</evidence>
<keyword evidence="1" id="KW-1133">Transmembrane helix</keyword>
<organism evidence="2 3">
    <name type="scientific">Sulfurovum indicum</name>
    <dbReference type="NCBI Taxonomy" id="2779528"/>
    <lineage>
        <taxon>Bacteria</taxon>
        <taxon>Pseudomonadati</taxon>
        <taxon>Campylobacterota</taxon>
        <taxon>Epsilonproteobacteria</taxon>
        <taxon>Campylobacterales</taxon>
        <taxon>Sulfurovaceae</taxon>
        <taxon>Sulfurovum</taxon>
    </lineage>
</organism>
<dbReference type="Gene3D" id="2.60.40.420">
    <property type="entry name" value="Cupredoxins - blue copper proteins"/>
    <property type="match status" value="1"/>
</dbReference>
<evidence type="ECO:0000313" key="3">
    <source>
        <dbReference type="Proteomes" id="UP000595074"/>
    </source>
</evidence>
<evidence type="ECO:0000313" key="2">
    <source>
        <dbReference type="EMBL" id="QOR62865.1"/>
    </source>
</evidence>
<proteinExistence type="predicted"/>
<reference evidence="2 3" key="1">
    <citation type="submission" date="2020-10" db="EMBL/GenBank/DDBJ databases">
        <title>The genome of sulfurovum sp.</title>
        <authorList>
            <person name="Xie S."/>
            <person name="Shao Z."/>
            <person name="Jiang L."/>
        </authorList>
    </citation>
    <scope>NUCLEOTIDE SEQUENCE [LARGE SCALE GENOMIC DNA]</scope>
    <source>
        <strain evidence="2 3">ST-419</strain>
    </source>
</reference>
<dbReference type="Proteomes" id="UP000595074">
    <property type="component" value="Chromosome"/>
</dbReference>
<keyword evidence="1" id="KW-0472">Membrane</keyword>
<feature type="transmembrane region" description="Helical" evidence="1">
    <location>
        <begin position="13"/>
        <end position="33"/>
    </location>
</feature>
<accession>A0A7M1S609</accession>
<feature type="transmembrane region" description="Helical" evidence="1">
    <location>
        <begin position="45"/>
        <end position="64"/>
    </location>
</feature>
<name>A0A7M1S609_9BACT</name>
<gene>
    <name evidence="2" type="ORF">IMZ28_05210</name>
</gene>
<dbReference type="AlphaFoldDB" id="A0A7M1S609"/>
<dbReference type="SUPFAM" id="SSF49503">
    <property type="entry name" value="Cupredoxins"/>
    <property type="match status" value="1"/>
</dbReference>
<keyword evidence="3" id="KW-1185">Reference proteome</keyword>
<keyword evidence="1" id="KW-0812">Transmembrane</keyword>
<dbReference type="EMBL" id="CP063164">
    <property type="protein sequence ID" value="QOR62865.1"/>
    <property type="molecule type" value="Genomic_DNA"/>
</dbReference>
<dbReference type="RefSeq" id="WP_197549682.1">
    <property type="nucleotide sequence ID" value="NZ_CP063164.1"/>
</dbReference>
<sequence length="195" mass="21878">MADSIDVLAALKLIYTIYALAVISVIAYFGYRITQKGEVKPAKKGIFWAYVASLIVIGTGMHFLTYNVVPWVPMDLNRANIKAEKTFDITYRDHKIIPNEKPMKVPCGKYVVFDAHSDDLTYGFGIFRQNNTMVAQMQVVPGSRNDLMWIFHKNGTYSVRSTEYSGPKGAQMIIEDAIVVSGCKEDDKYAMKGGE</sequence>
<dbReference type="InterPro" id="IPR008972">
    <property type="entry name" value="Cupredoxin"/>
</dbReference>
<dbReference type="KEGG" id="sinu:IMZ28_05210"/>
<protein>
    <submittedName>
        <fullName evidence="2">Cytochrome C oxidase subunit II</fullName>
    </submittedName>
</protein>